<keyword evidence="2" id="KW-0813">Transport</keyword>
<feature type="domain" description="ABC transporter" evidence="10">
    <location>
        <begin position="358"/>
        <end position="593"/>
    </location>
</feature>
<evidence type="ECO:0000256" key="8">
    <source>
        <dbReference type="ARBA" id="ARBA00023136"/>
    </source>
</evidence>
<dbReference type="GO" id="GO:0015421">
    <property type="term" value="F:ABC-type oligopeptide transporter activity"/>
    <property type="evidence" value="ECO:0007669"/>
    <property type="project" value="TreeGrafter"/>
</dbReference>
<dbReference type="PROSITE" id="PS50893">
    <property type="entry name" value="ABC_TRANSPORTER_2"/>
    <property type="match status" value="1"/>
</dbReference>
<dbReference type="CDD" id="cd18548">
    <property type="entry name" value="ABC_6TM_Tm287_like"/>
    <property type="match status" value="1"/>
</dbReference>
<reference evidence="12 13" key="1">
    <citation type="submission" date="2020-02" db="EMBL/GenBank/DDBJ databases">
        <authorList>
            <person name="Gao J."/>
            <person name="Sun J."/>
        </authorList>
    </citation>
    <scope>NUCLEOTIDE SEQUENCE [LARGE SCALE GENOMIC DNA]</scope>
    <source>
        <strain evidence="12 13">7124</strain>
    </source>
</reference>
<dbReference type="InterPro" id="IPR027417">
    <property type="entry name" value="P-loop_NTPase"/>
</dbReference>
<keyword evidence="3" id="KW-1003">Cell membrane</keyword>
<dbReference type="PANTHER" id="PTHR43394">
    <property type="entry name" value="ATP-DEPENDENT PERMEASE MDL1, MITOCHONDRIAL"/>
    <property type="match status" value="1"/>
</dbReference>
<dbReference type="PROSITE" id="PS50929">
    <property type="entry name" value="ABC_TM1F"/>
    <property type="match status" value="1"/>
</dbReference>
<evidence type="ECO:0000256" key="7">
    <source>
        <dbReference type="ARBA" id="ARBA00022989"/>
    </source>
</evidence>
<keyword evidence="13" id="KW-1185">Reference proteome</keyword>
<dbReference type="PANTHER" id="PTHR43394:SF1">
    <property type="entry name" value="ATP-BINDING CASSETTE SUB-FAMILY B MEMBER 10, MITOCHONDRIAL"/>
    <property type="match status" value="1"/>
</dbReference>
<evidence type="ECO:0000259" key="10">
    <source>
        <dbReference type="PROSITE" id="PS50893"/>
    </source>
</evidence>
<dbReference type="SMART" id="SM00382">
    <property type="entry name" value="AAA"/>
    <property type="match status" value="1"/>
</dbReference>
<evidence type="ECO:0000256" key="6">
    <source>
        <dbReference type="ARBA" id="ARBA00022840"/>
    </source>
</evidence>
<feature type="transmembrane region" description="Helical" evidence="9">
    <location>
        <begin position="52"/>
        <end position="76"/>
    </location>
</feature>
<dbReference type="InterPro" id="IPR039421">
    <property type="entry name" value="Type_1_exporter"/>
</dbReference>
<keyword evidence="5" id="KW-0547">Nucleotide-binding</keyword>
<dbReference type="Gene3D" id="3.40.50.300">
    <property type="entry name" value="P-loop containing nucleotide triphosphate hydrolases"/>
    <property type="match status" value="1"/>
</dbReference>
<dbReference type="AlphaFoldDB" id="A0A6M1PIJ2"/>
<keyword evidence="8 9" id="KW-0472">Membrane</keyword>
<dbReference type="InterPro" id="IPR036640">
    <property type="entry name" value="ABC1_TM_sf"/>
</dbReference>
<evidence type="ECO:0000256" key="1">
    <source>
        <dbReference type="ARBA" id="ARBA00004651"/>
    </source>
</evidence>
<comment type="caution">
    <text evidence="12">The sequence shown here is derived from an EMBL/GenBank/DDBJ whole genome shotgun (WGS) entry which is preliminary data.</text>
</comment>
<dbReference type="SUPFAM" id="SSF90123">
    <property type="entry name" value="ABC transporter transmembrane region"/>
    <property type="match status" value="1"/>
</dbReference>
<evidence type="ECO:0000256" key="2">
    <source>
        <dbReference type="ARBA" id="ARBA00022448"/>
    </source>
</evidence>
<dbReference type="InterPro" id="IPR011527">
    <property type="entry name" value="ABC1_TM_dom"/>
</dbReference>
<keyword evidence="6 12" id="KW-0067">ATP-binding</keyword>
<dbReference type="Pfam" id="PF00005">
    <property type="entry name" value="ABC_tran"/>
    <property type="match status" value="1"/>
</dbReference>
<dbReference type="Pfam" id="PF00664">
    <property type="entry name" value="ABC_membrane"/>
    <property type="match status" value="1"/>
</dbReference>
<comment type="subcellular location">
    <subcellularLocation>
        <location evidence="1">Cell membrane</location>
        <topology evidence="1">Multi-pass membrane protein</topology>
    </subcellularLocation>
</comment>
<feature type="transmembrane region" description="Helical" evidence="9">
    <location>
        <begin position="155"/>
        <end position="175"/>
    </location>
</feature>
<keyword evidence="4 9" id="KW-0812">Transmembrane</keyword>
<keyword evidence="7 9" id="KW-1133">Transmembrane helix</keyword>
<feature type="transmembrane region" description="Helical" evidence="9">
    <location>
        <begin position="278"/>
        <end position="296"/>
    </location>
</feature>
<accession>A0A6M1PIJ2</accession>
<dbReference type="GO" id="GO:0005886">
    <property type="term" value="C:plasma membrane"/>
    <property type="evidence" value="ECO:0007669"/>
    <property type="project" value="UniProtKB-SubCell"/>
</dbReference>
<evidence type="ECO:0000313" key="13">
    <source>
        <dbReference type="Proteomes" id="UP000480151"/>
    </source>
</evidence>
<dbReference type="FunFam" id="3.40.50.300:FF:000854">
    <property type="entry name" value="Multidrug ABC transporter ATP-binding protein"/>
    <property type="match status" value="1"/>
</dbReference>
<dbReference type="SUPFAM" id="SSF52540">
    <property type="entry name" value="P-loop containing nucleoside triphosphate hydrolases"/>
    <property type="match status" value="1"/>
</dbReference>
<dbReference type="PROSITE" id="PS00211">
    <property type="entry name" value="ABC_TRANSPORTER_1"/>
    <property type="match status" value="1"/>
</dbReference>
<dbReference type="RefSeq" id="WP_165096161.1">
    <property type="nucleotide sequence ID" value="NZ_JAAKGU010000002.1"/>
</dbReference>
<dbReference type="Proteomes" id="UP000480151">
    <property type="component" value="Unassembled WGS sequence"/>
</dbReference>
<dbReference type="FunFam" id="1.20.1560.10:FF:000040">
    <property type="entry name" value="Multidrug ABC transporter ATP-binding protein"/>
    <property type="match status" value="1"/>
</dbReference>
<dbReference type="GO" id="GO:0016887">
    <property type="term" value="F:ATP hydrolysis activity"/>
    <property type="evidence" value="ECO:0007669"/>
    <property type="project" value="InterPro"/>
</dbReference>
<dbReference type="InterPro" id="IPR003439">
    <property type="entry name" value="ABC_transporter-like_ATP-bd"/>
</dbReference>
<organism evidence="12 13">
    <name type="scientific">Paenibacillus apii</name>
    <dbReference type="NCBI Taxonomy" id="1850370"/>
    <lineage>
        <taxon>Bacteria</taxon>
        <taxon>Bacillati</taxon>
        <taxon>Bacillota</taxon>
        <taxon>Bacilli</taxon>
        <taxon>Bacillales</taxon>
        <taxon>Paenibacillaceae</taxon>
        <taxon>Paenibacillus</taxon>
    </lineage>
</organism>
<evidence type="ECO:0000256" key="4">
    <source>
        <dbReference type="ARBA" id="ARBA00022692"/>
    </source>
</evidence>
<name>A0A6M1PIJ2_9BACL</name>
<evidence type="ECO:0000313" key="12">
    <source>
        <dbReference type="EMBL" id="NGM82208.1"/>
    </source>
</evidence>
<feature type="transmembrane region" description="Helical" evidence="9">
    <location>
        <begin position="235"/>
        <end position="258"/>
    </location>
</feature>
<feature type="domain" description="ABC transmembrane type-1" evidence="11">
    <location>
        <begin position="16"/>
        <end position="298"/>
    </location>
</feature>
<dbReference type="EMBL" id="JAAKGU010000002">
    <property type="protein sequence ID" value="NGM82208.1"/>
    <property type="molecule type" value="Genomic_DNA"/>
</dbReference>
<evidence type="ECO:0000256" key="3">
    <source>
        <dbReference type="ARBA" id="ARBA00022475"/>
    </source>
</evidence>
<feature type="transmembrane region" description="Helical" evidence="9">
    <location>
        <begin position="130"/>
        <end position="149"/>
    </location>
</feature>
<protein>
    <submittedName>
        <fullName evidence="12">ABC transporter ATP-binding protein</fullName>
    </submittedName>
</protein>
<dbReference type="InterPro" id="IPR003593">
    <property type="entry name" value="AAA+_ATPase"/>
</dbReference>
<dbReference type="Gene3D" id="1.20.1560.10">
    <property type="entry name" value="ABC transporter type 1, transmembrane domain"/>
    <property type="match status" value="1"/>
</dbReference>
<proteinExistence type="predicted"/>
<evidence type="ECO:0000256" key="9">
    <source>
        <dbReference type="SAM" id="Phobius"/>
    </source>
</evidence>
<dbReference type="InterPro" id="IPR017871">
    <property type="entry name" value="ABC_transporter-like_CS"/>
</dbReference>
<evidence type="ECO:0000259" key="11">
    <source>
        <dbReference type="PROSITE" id="PS50929"/>
    </source>
</evidence>
<evidence type="ECO:0000256" key="5">
    <source>
        <dbReference type="ARBA" id="ARBA00022741"/>
    </source>
</evidence>
<gene>
    <name evidence="12" type="ORF">G5B47_07255</name>
</gene>
<sequence>MIKLFRYLKPFSLPIAAILLLVFLQSLGDLYLPTLMSDIVDKGIVQQDRALIWRIGGFMLLVAGGGALCSIVASFLSAKVAMGFGRNTRSLMFNHVENFTLTEFNKLGTASLITRTTNDITQVQTVLTMMLRMMIGAPMMMIGGIIMAVSEDAKLSLIFVVVIPVLALAIAYVGMKGLPLFKAIQVKLDKLNLVLREHLVGIRVIRSFNRTEHENKRFSEANRDLTDTAIKVNKIMALLMPMMMFVMNFSMIGILYFGGIRINNNDLQVGSLMAFIQYAMQIMFSLIMVSMMFVLIPRASASAIRINEVLDMVPEISDPEIKVPETPDLEDMAPEIADPEARVSSLDQPDTAGIRGYVEFKNVSFSYPGAEQPALSDISFAAKPGEVTAIIGGTGSGKSTLLSLIPRFYDVVEGEVLVDGTDVRQMTQEELRAKTGYVPQKAVLFTGTVSDNIRYGKEGATDEEIRHAAGIAQALDFVTAMNDGFNSQIAQGGNNLSGGQKQRLSIARALVRRPEIYLFDDSFSALDFKTDARLRAALKGETTESTVLIVAQRVSTVMDADRIIVLDEGRIAGVGSHSELLASSEVYREIVSSQLSEEEIA</sequence>
<dbReference type="GO" id="GO:0005524">
    <property type="term" value="F:ATP binding"/>
    <property type="evidence" value="ECO:0007669"/>
    <property type="project" value="UniProtKB-KW"/>
</dbReference>